<protein>
    <submittedName>
        <fullName evidence="1">Uncharacterized protein</fullName>
    </submittedName>
</protein>
<dbReference type="EMBL" id="JAYMYR010000003">
    <property type="protein sequence ID" value="KAK7373906.1"/>
    <property type="molecule type" value="Genomic_DNA"/>
</dbReference>
<sequence>MKWVPWKLRRKVEKLKWQRETYLFLSALDVPTTVATCVEAFDLWPWLDFIQPPPPTRRYSLLQHQRRVVEEKSSLISITFLATRATITVTTMRRQRKKT</sequence>
<reference evidence="1 2" key="1">
    <citation type="submission" date="2024-01" db="EMBL/GenBank/DDBJ databases">
        <title>The genomes of 5 underutilized Papilionoideae crops provide insights into root nodulation and disease resistanc.</title>
        <authorList>
            <person name="Jiang F."/>
        </authorList>
    </citation>
    <scope>NUCLEOTIDE SEQUENCE [LARGE SCALE GENOMIC DNA]</scope>
    <source>
        <strain evidence="1">JINMINGXINNONG_FW02</strain>
        <tissue evidence="1">Leaves</tissue>
    </source>
</reference>
<gene>
    <name evidence="1" type="ORF">VNO80_07326</name>
</gene>
<evidence type="ECO:0000313" key="2">
    <source>
        <dbReference type="Proteomes" id="UP001374584"/>
    </source>
</evidence>
<accession>A0AAN9NJ54</accession>
<dbReference type="Proteomes" id="UP001374584">
    <property type="component" value="Unassembled WGS sequence"/>
</dbReference>
<name>A0AAN9NJ54_PHACN</name>
<dbReference type="AlphaFoldDB" id="A0AAN9NJ54"/>
<evidence type="ECO:0000313" key="1">
    <source>
        <dbReference type="EMBL" id="KAK7373906.1"/>
    </source>
</evidence>
<organism evidence="1 2">
    <name type="scientific">Phaseolus coccineus</name>
    <name type="common">Scarlet runner bean</name>
    <name type="synonym">Phaseolus multiflorus</name>
    <dbReference type="NCBI Taxonomy" id="3886"/>
    <lineage>
        <taxon>Eukaryota</taxon>
        <taxon>Viridiplantae</taxon>
        <taxon>Streptophyta</taxon>
        <taxon>Embryophyta</taxon>
        <taxon>Tracheophyta</taxon>
        <taxon>Spermatophyta</taxon>
        <taxon>Magnoliopsida</taxon>
        <taxon>eudicotyledons</taxon>
        <taxon>Gunneridae</taxon>
        <taxon>Pentapetalae</taxon>
        <taxon>rosids</taxon>
        <taxon>fabids</taxon>
        <taxon>Fabales</taxon>
        <taxon>Fabaceae</taxon>
        <taxon>Papilionoideae</taxon>
        <taxon>50 kb inversion clade</taxon>
        <taxon>NPAAA clade</taxon>
        <taxon>indigoferoid/millettioid clade</taxon>
        <taxon>Phaseoleae</taxon>
        <taxon>Phaseolus</taxon>
    </lineage>
</organism>
<comment type="caution">
    <text evidence="1">The sequence shown here is derived from an EMBL/GenBank/DDBJ whole genome shotgun (WGS) entry which is preliminary data.</text>
</comment>
<proteinExistence type="predicted"/>
<keyword evidence="2" id="KW-1185">Reference proteome</keyword>